<evidence type="ECO:0000313" key="2">
    <source>
        <dbReference type="Proteomes" id="UP000042394"/>
    </source>
</evidence>
<dbReference type="EMBL" id="CQPD01000023">
    <property type="protein sequence ID" value="CNU34599.1"/>
    <property type="molecule type" value="Genomic_DNA"/>
</dbReference>
<name>A0A655CY77_SALET</name>
<gene>
    <name evidence="1" type="ORF">ERS008207_02471</name>
</gene>
<accession>A0A655CY77</accession>
<organism evidence="1 2">
    <name type="scientific">Salmonella enterica subsp. enterica serovar Bovismorbificans</name>
    <dbReference type="NCBI Taxonomy" id="58097"/>
    <lineage>
        <taxon>Bacteria</taxon>
        <taxon>Pseudomonadati</taxon>
        <taxon>Pseudomonadota</taxon>
        <taxon>Gammaproteobacteria</taxon>
        <taxon>Enterobacterales</taxon>
        <taxon>Enterobacteriaceae</taxon>
        <taxon>Salmonella</taxon>
    </lineage>
</organism>
<reference evidence="1 2" key="1">
    <citation type="submission" date="2015-03" db="EMBL/GenBank/DDBJ databases">
        <authorList>
            <consortium name="Pathogen Informatics"/>
        </authorList>
    </citation>
    <scope>NUCLEOTIDE SEQUENCE [LARGE SCALE GENOMIC DNA]</scope>
    <source>
        <strain evidence="1 2">D4891</strain>
    </source>
</reference>
<protein>
    <submittedName>
        <fullName evidence="1">Uncharacterized protein</fullName>
    </submittedName>
</protein>
<proteinExistence type="predicted"/>
<evidence type="ECO:0000313" key="1">
    <source>
        <dbReference type="EMBL" id="CNU34599.1"/>
    </source>
</evidence>
<dbReference type="AlphaFoldDB" id="A0A655CY77"/>
<dbReference type="Proteomes" id="UP000042394">
    <property type="component" value="Unassembled WGS sequence"/>
</dbReference>
<sequence length="74" mass="8642">MSRNRIHFRNVLNNVTKFIFTHQSGARFSRQLRVKALFNTFYSLPVDIGKADQIGRYVSGRVKTARLFPQVNTR</sequence>